<keyword evidence="2" id="KW-0812">Transmembrane</keyword>
<feature type="transmembrane region" description="Helical" evidence="2">
    <location>
        <begin position="6"/>
        <end position="26"/>
    </location>
</feature>
<evidence type="ECO:0000256" key="1">
    <source>
        <dbReference type="SAM" id="MobiDB-lite"/>
    </source>
</evidence>
<evidence type="ECO:0000256" key="2">
    <source>
        <dbReference type="SAM" id="Phobius"/>
    </source>
</evidence>
<proteinExistence type="predicted"/>
<feature type="compositionally biased region" description="Low complexity" evidence="1">
    <location>
        <begin position="70"/>
        <end position="82"/>
    </location>
</feature>
<name>A0A6N6MKM8_9HYPH</name>
<sequence length="111" mass="11354">MAPGYVIAIGLELAGFAGLGLGLVLMRAERRAKAVGLKTFLKSGNPVSAGPISPGKAQISGRRAMPPRTLAARPATAHRPATVQAAASRQDSEALKALRRAYARGAGARPA</sequence>
<organism evidence="3 4">
    <name type="scientific">Methylobacterium planeticum</name>
    <dbReference type="NCBI Taxonomy" id="2615211"/>
    <lineage>
        <taxon>Bacteria</taxon>
        <taxon>Pseudomonadati</taxon>
        <taxon>Pseudomonadota</taxon>
        <taxon>Alphaproteobacteria</taxon>
        <taxon>Hyphomicrobiales</taxon>
        <taxon>Methylobacteriaceae</taxon>
        <taxon>Methylobacterium</taxon>
    </lineage>
</organism>
<dbReference type="AlphaFoldDB" id="A0A6N6MKM8"/>
<feature type="region of interest" description="Disordered" evidence="1">
    <location>
        <begin position="70"/>
        <end position="92"/>
    </location>
</feature>
<comment type="caution">
    <text evidence="3">The sequence shown here is derived from an EMBL/GenBank/DDBJ whole genome shotgun (WGS) entry which is preliminary data.</text>
</comment>
<keyword evidence="2" id="KW-1133">Transmembrane helix</keyword>
<keyword evidence="4" id="KW-1185">Reference proteome</keyword>
<reference evidence="3 4" key="1">
    <citation type="submission" date="2019-09" db="EMBL/GenBank/DDBJ databases">
        <title>YIM 132548 draft genome.</title>
        <authorList>
            <person name="Jiang L."/>
        </authorList>
    </citation>
    <scope>NUCLEOTIDE SEQUENCE [LARGE SCALE GENOMIC DNA]</scope>
    <source>
        <strain evidence="3 4">YIM 132548</strain>
    </source>
</reference>
<gene>
    <name evidence="3" type="ORF">F6X51_18260</name>
</gene>
<accession>A0A6N6MKM8</accession>
<keyword evidence="2" id="KW-0472">Membrane</keyword>
<dbReference type="Proteomes" id="UP000441523">
    <property type="component" value="Unassembled WGS sequence"/>
</dbReference>
<evidence type="ECO:0000313" key="3">
    <source>
        <dbReference type="EMBL" id="KAB1071755.1"/>
    </source>
</evidence>
<protein>
    <submittedName>
        <fullName evidence="3">Uncharacterized protein</fullName>
    </submittedName>
</protein>
<dbReference type="RefSeq" id="WP_150965109.1">
    <property type="nucleotide sequence ID" value="NZ_VZZJ01000017.1"/>
</dbReference>
<dbReference type="EMBL" id="VZZJ01000017">
    <property type="protein sequence ID" value="KAB1071755.1"/>
    <property type="molecule type" value="Genomic_DNA"/>
</dbReference>
<evidence type="ECO:0000313" key="4">
    <source>
        <dbReference type="Proteomes" id="UP000441523"/>
    </source>
</evidence>